<gene>
    <name evidence="1" type="ORF">ACFSNB_16700</name>
</gene>
<accession>A0ABW5CDU2</accession>
<dbReference type="EMBL" id="JBHUIY010000047">
    <property type="protein sequence ID" value="MFD2235444.1"/>
    <property type="molecule type" value="Genomic_DNA"/>
</dbReference>
<keyword evidence="2" id="KW-1185">Reference proteome</keyword>
<dbReference type="RefSeq" id="WP_377318637.1">
    <property type="nucleotide sequence ID" value="NZ_JBHUIY010000047.1"/>
</dbReference>
<sequence>MRVDPYCDASAPPPWPVTAGGGTLLIGPASEEAVRSGLSAPYCGFFECEGLPHRDQIESLLQASAREGGLVLSLTTRSAWRLDLTGLIAESLARRSGTSRLDQRRRIERDLSAAITQALVHDNLGLDSPPAHSLSGLLSHLDQAERRLRDPNIATRRLDLRILTEGNGRIEVLPPPGQLCRAPDSLFRRLARSVGRQGGPALPCLLNASLAG</sequence>
<dbReference type="Proteomes" id="UP001597296">
    <property type="component" value="Unassembled WGS sequence"/>
</dbReference>
<evidence type="ECO:0000313" key="2">
    <source>
        <dbReference type="Proteomes" id="UP001597296"/>
    </source>
</evidence>
<protein>
    <submittedName>
        <fullName evidence="1">Uncharacterized protein</fullName>
    </submittedName>
</protein>
<proteinExistence type="predicted"/>
<name>A0ABW5CDU2_9PROT</name>
<organism evidence="1 2">
    <name type="scientific">Phaeospirillum tilakii</name>
    <dbReference type="NCBI Taxonomy" id="741673"/>
    <lineage>
        <taxon>Bacteria</taxon>
        <taxon>Pseudomonadati</taxon>
        <taxon>Pseudomonadota</taxon>
        <taxon>Alphaproteobacteria</taxon>
        <taxon>Rhodospirillales</taxon>
        <taxon>Rhodospirillaceae</taxon>
        <taxon>Phaeospirillum</taxon>
    </lineage>
</organism>
<evidence type="ECO:0000313" key="1">
    <source>
        <dbReference type="EMBL" id="MFD2235444.1"/>
    </source>
</evidence>
<comment type="caution">
    <text evidence="1">The sequence shown here is derived from an EMBL/GenBank/DDBJ whole genome shotgun (WGS) entry which is preliminary data.</text>
</comment>
<reference evidence="2" key="1">
    <citation type="journal article" date="2019" name="Int. J. Syst. Evol. Microbiol.">
        <title>The Global Catalogue of Microorganisms (GCM) 10K type strain sequencing project: providing services to taxonomists for standard genome sequencing and annotation.</title>
        <authorList>
            <consortium name="The Broad Institute Genomics Platform"/>
            <consortium name="The Broad Institute Genome Sequencing Center for Infectious Disease"/>
            <person name="Wu L."/>
            <person name="Ma J."/>
        </authorList>
    </citation>
    <scope>NUCLEOTIDE SEQUENCE [LARGE SCALE GENOMIC DNA]</scope>
    <source>
        <strain evidence="2">KCTC 15012</strain>
    </source>
</reference>